<evidence type="ECO:0000313" key="4">
    <source>
        <dbReference type="Proteomes" id="UP000003781"/>
    </source>
</evidence>
<protein>
    <submittedName>
        <fullName evidence="3">Uncharacterized protein</fullName>
    </submittedName>
</protein>
<dbReference type="AlphaFoldDB" id="A3IQ36"/>
<dbReference type="EMBL" id="AAXW01000014">
    <property type="protein sequence ID" value="EAZ91376.1"/>
    <property type="molecule type" value="Genomic_DNA"/>
</dbReference>
<keyword evidence="2" id="KW-1133">Transmembrane helix</keyword>
<name>A3IQ36_9CHRO</name>
<accession>A3IQ36</accession>
<keyword evidence="1" id="KW-0175">Coiled coil</keyword>
<dbReference type="eggNOG" id="ENOG5033K6I">
    <property type="taxonomic scope" value="Bacteria"/>
</dbReference>
<keyword evidence="2" id="KW-0472">Membrane</keyword>
<organism evidence="3 4">
    <name type="scientific">Crocosphaera chwakensis CCY0110</name>
    <dbReference type="NCBI Taxonomy" id="391612"/>
    <lineage>
        <taxon>Bacteria</taxon>
        <taxon>Bacillati</taxon>
        <taxon>Cyanobacteriota</taxon>
        <taxon>Cyanophyceae</taxon>
        <taxon>Oscillatoriophycideae</taxon>
        <taxon>Chroococcales</taxon>
        <taxon>Aphanothecaceae</taxon>
        <taxon>Crocosphaera</taxon>
        <taxon>Crocosphaera chwakensis</taxon>
    </lineage>
</organism>
<comment type="caution">
    <text evidence="3">The sequence shown here is derived from an EMBL/GenBank/DDBJ whole genome shotgun (WGS) entry which is preliminary data.</text>
</comment>
<dbReference type="RefSeq" id="WP_008275501.1">
    <property type="nucleotide sequence ID" value="NZ_AAXW01000014.1"/>
</dbReference>
<evidence type="ECO:0000313" key="3">
    <source>
        <dbReference type="EMBL" id="EAZ91376.1"/>
    </source>
</evidence>
<proteinExistence type="predicted"/>
<keyword evidence="2" id="KW-0812">Transmembrane</keyword>
<feature type="transmembrane region" description="Helical" evidence="2">
    <location>
        <begin position="64"/>
        <end position="89"/>
    </location>
</feature>
<feature type="coiled-coil region" evidence="1">
    <location>
        <begin position="4"/>
        <end position="59"/>
    </location>
</feature>
<keyword evidence="4" id="KW-1185">Reference proteome</keyword>
<evidence type="ECO:0000256" key="2">
    <source>
        <dbReference type="SAM" id="Phobius"/>
    </source>
</evidence>
<dbReference type="Proteomes" id="UP000003781">
    <property type="component" value="Unassembled WGS sequence"/>
</dbReference>
<dbReference type="OrthoDB" id="471184at2"/>
<sequence length="99" mass="11128">MAIKQDLVALLADINKKLDSLQKEVKDIKIDLTKAKGDREILKVEINALKEEVKEIQTSQQDRIWSLIWALTWTLIGILIATVLGFLVIGGRFILPGAF</sequence>
<reference evidence="3 4" key="1">
    <citation type="submission" date="2007-03" db="EMBL/GenBank/DDBJ databases">
        <authorList>
            <person name="Stal L."/>
            <person name="Ferriera S."/>
            <person name="Johnson J."/>
            <person name="Kravitz S."/>
            <person name="Beeson K."/>
            <person name="Sutton G."/>
            <person name="Rogers Y.-H."/>
            <person name="Friedman R."/>
            <person name="Frazier M."/>
            <person name="Venter J.C."/>
        </authorList>
    </citation>
    <scope>NUCLEOTIDE SEQUENCE [LARGE SCALE GENOMIC DNA]</scope>
    <source>
        <strain evidence="3 4">CCY0110</strain>
    </source>
</reference>
<dbReference type="Gene3D" id="6.10.250.3110">
    <property type="match status" value="1"/>
</dbReference>
<gene>
    <name evidence="3" type="ORF">CY0110_05382</name>
</gene>
<evidence type="ECO:0000256" key="1">
    <source>
        <dbReference type="SAM" id="Coils"/>
    </source>
</evidence>